<reference evidence="3" key="1">
    <citation type="submission" date="2025-08" db="UniProtKB">
        <authorList>
            <consortium name="RefSeq"/>
        </authorList>
    </citation>
    <scope>IDENTIFICATION</scope>
    <source>
        <tissue evidence="3">Blood</tissue>
    </source>
</reference>
<proteinExistence type="predicted"/>
<accession>A0ABM4QL37</accession>
<dbReference type="RefSeq" id="XP_070624009.1">
    <property type="nucleotide sequence ID" value="XM_070767908.1"/>
</dbReference>
<evidence type="ECO:0000256" key="1">
    <source>
        <dbReference type="SAM" id="MobiDB-lite"/>
    </source>
</evidence>
<dbReference type="GeneID" id="109570276"/>
<sequence>MGNLNCCSGGCYPRKTNTPKRSTSTTSWVRRFRSRPQNRVHPTTDTVEELPEDKLEELSNSNLQEEALPTSVAGRAAYEHGPQKVLVVEVHQASAEEEPLKNLKTYGTAYEHAPQEGLVVKRRREAWGEGQPLRAPKESGAVFEYAPQEGLVVKRRREAWGEGQPLRAPKESGAVFEYDFIEDLPINPACDRTEETPCVSKVALQRCESECFLQSISSSDEEENADSPHDCCPQTPENFMEDIEDLEKDNKNTEMSESSLVIFVKSAFGNIINDDEEDLEEQV</sequence>
<protein>
    <submittedName>
        <fullName evidence="3">Uncharacterized protein</fullName>
    </submittedName>
</protein>
<gene>
    <name evidence="3" type="primary">LOC109570276</name>
</gene>
<evidence type="ECO:0000313" key="3">
    <source>
        <dbReference type="RefSeq" id="XP_070624009.1"/>
    </source>
</evidence>
<feature type="region of interest" description="Disordered" evidence="1">
    <location>
        <begin position="1"/>
        <end position="47"/>
    </location>
</feature>
<dbReference type="Proteomes" id="UP001652663">
    <property type="component" value="Chromosome 16"/>
</dbReference>
<name>A0ABM4QL37_BOSIN</name>
<keyword evidence="2" id="KW-1185">Reference proteome</keyword>
<feature type="region of interest" description="Disordered" evidence="1">
    <location>
        <begin position="218"/>
        <end position="239"/>
    </location>
</feature>
<organism evidence="2 3">
    <name type="scientific">Bos indicus</name>
    <name type="common">Zebu</name>
    <dbReference type="NCBI Taxonomy" id="9915"/>
    <lineage>
        <taxon>Eukaryota</taxon>
        <taxon>Metazoa</taxon>
        <taxon>Chordata</taxon>
        <taxon>Craniata</taxon>
        <taxon>Vertebrata</taxon>
        <taxon>Euteleostomi</taxon>
        <taxon>Mammalia</taxon>
        <taxon>Eutheria</taxon>
        <taxon>Laurasiatheria</taxon>
        <taxon>Artiodactyla</taxon>
        <taxon>Ruminantia</taxon>
        <taxon>Pecora</taxon>
        <taxon>Bovidae</taxon>
        <taxon>Bovinae</taxon>
        <taxon>Bos</taxon>
    </lineage>
</organism>
<evidence type="ECO:0000313" key="2">
    <source>
        <dbReference type="Proteomes" id="UP001652663"/>
    </source>
</evidence>
<feature type="compositionally biased region" description="Polar residues" evidence="1">
    <location>
        <begin position="15"/>
        <end position="28"/>
    </location>
</feature>